<feature type="domain" description="Arrestin-like N-terminal" evidence="2">
    <location>
        <begin position="11"/>
        <end position="152"/>
    </location>
</feature>
<reference evidence="3" key="1">
    <citation type="submission" date="2023-03" db="EMBL/GenBank/DDBJ databases">
        <title>Massive genome expansion in bonnet fungi (Mycena s.s.) driven by repeated elements and novel gene families across ecological guilds.</title>
        <authorList>
            <consortium name="Lawrence Berkeley National Laboratory"/>
            <person name="Harder C.B."/>
            <person name="Miyauchi S."/>
            <person name="Viragh M."/>
            <person name="Kuo A."/>
            <person name="Thoen E."/>
            <person name="Andreopoulos B."/>
            <person name="Lu D."/>
            <person name="Skrede I."/>
            <person name="Drula E."/>
            <person name="Henrissat B."/>
            <person name="Morin E."/>
            <person name="Kohler A."/>
            <person name="Barry K."/>
            <person name="LaButti K."/>
            <person name="Morin E."/>
            <person name="Salamov A."/>
            <person name="Lipzen A."/>
            <person name="Mereny Z."/>
            <person name="Hegedus B."/>
            <person name="Baldrian P."/>
            <person name="Stursova M."/>
            <person name="Weitz H."/>
            <person name="Taylor A."/>
            <person name="Grigoriev I.V."/>
            <person name="Nagy L.G."/>
            <person name="Martin F."/>
            <person name="Kauserud H."/>
        </authorList>
    </citation>
    <scope>NUCLEOTIDE SEQUENCE</scope>
    <source>
        <strain evidence="3">CBHHK002</strain>
    </source>
</reference>
<feature type="region of interest" description="Disordered" evidence="1">
    <location>
        <begin position="362"/>
        <end position="408"/>
    </location>
</feature>
<name>A0AAD7EZQ3_9AGAR</name>
<dbReference type="InterPro" id="IPR014752">
    <property type="entry name" value="Arrestin-like_C"/>
</dbReference>
<dbReference type="PANTHER" id="PTHR11188:SF17">
    <property type="entry name" value="FI21816P1"/>
    <property type="match status" value="1"/>
</dbReference>
<dbReference type="InterPro" id="IPR050357">
    <property type="entry name" value="Arrestin_domain-protein"/>
</dbReference>
<protein>
    <recommendedName>
        <fullName evidence="2">Arrestin-like N-terminal domain-containing protein</fullName>
    </recommendedName>
</protein>
<dbReference type="SUPFAM" id="SSF81296">
    <property type="entry name" value="E set domains"/>
    <property type="match status" value="1"/>
</dbReference>
<dbReference type="InterPro" id="IPR014756">
    <property type="entry name" value="Ig_E-set"/>
</dbReference>
<keyword evidence="4" id="KW-1185">Reference proteome</keyword>
<comment type="caution">
    <text evidence="3">The sequence shown here is derived from an EMBL/GenBank/DDBJ whole genome shotgun (WGS) entry which is preliminary data.</text>
</comment>
<dbReference type="EMBL" id="JARIHO010000006">
    <property type="protein sequence ID" value="KAJ7359083.1"/>
    <property type="molecule type" value="Genomic_DNA"/>
</dbReference>
<feature type="compositionally biased region" description="Basic and acidic residues" evidence="1">
    <location>
        <begin position="399"/>
        <end position="408"/>
    </location>
</feature>
<evidence type="ECO:0000256" key="1">
    <source>
        <dbReference type="SAM" id="MobiDB-lite"/>
    </source>
</evidence>
<evidence type="ECO:0000313" key="4">
    <source>
        <dbReference type="Proteomes" id="UP001218218"/>
    </source>
</evidence>
<dbReference type="GO" id="GO:0005737">
    <property type="term" value="C:cytoplasm"/>
    <property type="evidence" value="ECO:0007669"/>
    <property type="project" value="TreeGrafter"/>
</dbReference>
<organism evidence="3 4">
    <name type="scientific">Mycena albidolilacea</name>
    <dbReference type="NCBI Taxonomy" id="1033008"/>
    <lineage>
        <taxon>Eukaryota</taxon>
        <taxon>Fungi</taxon>
        <taxon>Dikarya</taxon>
        <taxon>Basidiomycota</taxon>
        <taxon>Agaricomycotina</taxon>
        <taxon>Agaricomycetes</taxon>
        <taxon>Agaricomycetidae</taxon>
        <taxon>Agaricales</taxon>
        <taxon>Marasmiineae</taxon>
        <taxon>Mycenaceae</taxon>
        <taxon>Mycena</taxon>
    </lineage>
</organism>
<sequence length="408" mass="45420">MASNTAPQPITLHFQNAVRFAGETIAGSVDLNLALAQEEHIEELRIRLRGAATTRITTQNGKFSVTHRQTVPLVQSDKTLWTHGSASPEAGSRAISLPFQFQLPANLPPSFHCDLNHTRGGAITYSLEVVGERTGILRKNRCIRRVFSVVPAASRNQLLVSESLGRGWRDSWKDIKRNAEIRHGIWGEHSHVYATLSLPDLPSFPIATSFAFCLHIVTETKTLDKTDRPEDKHGEPLFPPPPTQFKQVKQELKRTTQVWVDKDITRQLENTFDLQEVRSSADAEQVVRKQATSEWVPKDTDENCGFWRRTILFDSILNLPFAPTTSSKTIAWTYTLHFTIAFPGIGNDLELELPIHLGPSAQCSPPPIGTPGTSSLTYADILPAGPPPMSDLPPSYWAGEDHDWDGKN</sequence>
<dbReference type="InterPro" id="IPR011021">
    <property type="entry name" value="Arrestin-like_N"/>
</dbReference>
<evidence type="ECO:0000313" key="3">
    <source>
        <dbReference type="EMBL" id="KAJ7359083.1"/>
    </source>
</evidence>
<dbReference type="AlphaFoldDB" id="A0AAD7EZQ3"/>
<gene>
    <name evidence="3" type="ORF">DFH08DRAFT_952262</name>
</gene>
<dbReference type="Pfam" id="PF00339">
    <property type="entry name" value="Arrestin_N"/>
    <property type="match status" value="1"/>
</dbReference>
<feature type="compositionally biased region" description="Basic and acidic residues" evidence="1">
    <location>
        <begin position="224"/>
        <end position="235"/>
    </location>
</feature>
<accession>A0AAD7EZQ3</accession>
<dbReference type="Gene3D" id="2.60.40.640">
    <property type="match status" value="1"/>
</dbReference>
<dbReference type="Proteomes" id="UP001218218">
    <property type="component" value="Unassembled WGS sequence"/>
</dbReference>
<dbReference type="PANTHER" id="PTHR11188">
    <property type="entry name" value="ARRESTIN DOMAIN CONTAINING PROTEIN"/>
    <property type="match status" value="1"/>
</dbReference>
<proteinExistence type="predicted"/>
<dbReference type="GO" id="GO:0015031">
    <property type="term" value="P:protein transport"/>
    <property type="evidence" value="ECO:0007669"/>
    <property type="project" value="TreeGrafter"/>
</dbReference>
<evidence type="ECO:0000259" key="2">
    <source>
        <dbReference type="Pfam" id="PF00339"/>
    </source>
</evidence>
<feature type="region of interest" description="Disordered" evidence="1">
    <location>
        <begin position="224"/>
        <end position="243"/>
    </location>
</feature>